<sequence>MEQTIRGLVLAAQGGDQQAIAQLYEQSSKKAYYLAKQLLKNEDLAQDILQDSYVKVFSNLHMLRQPENFQGWLDTVVINKSKDYLKKKKPVLFSQMSSEEEPDKEIDFEDDRSAFQPEAQVDYKETKRLVQAMIDSLPEEQRMAVVLRYLEDMPVKRIAQIMECSEGTVKSRLNYGRKAIKAQVLELEKKGTKLYCMPLIPFLYWMFRQQVLSTVAPAFAGVGAAAAAGAASGSAQAAGASSGAAGASSGAASGAGQAAVLGQATAAGGAAQGAASGAGAAAGGLGKGVAAAAVKTGAAAAGKGIAVKAAAVAAAVCIGGGAAAGGVYLARRSEPAAVEEAEHAETMQRDNGEGLEESGGVAESELVSEKMQALSAVAEAARAGNQMQLAEVFCTYFDVLYEISVDDFQGEYVLFDGERLLPDVEGEGLLLRTRSRLVRHQGGAGSPETEETRYFLTGYYGNFTDGVPEGELLAFGSSRLISRIEPPVGMSICQGTYYGGEHQGEIRTWHWYREDHDWKVVTETSGDYIEPGDGYGYTGHFDISMDSDYWETFIYGPQGNEEQFWEYPDGGLPETLYFSLDIQEGMSEQGRDSSYYGVSDGTIYTEDVAWIKVTDETGNYGMSADELVENTIEEVIVWSSRSFNQGEGTVPFEGTSAREGERGTQTEIAEQTAEQIAESSYEGAEDVVQLMEQYGQQTFQGRLSTQNMQETEEGYLMTVQLVVPLTFDEDPTEGKAVGDTVTFTVSDVTGQIAEFELEEDVISGGLQFDSCEFKFRYEPFEKDGKWRANGLNDIELAKEVYLGQILLRKDAQIEVFQNMDDYNQVNLSNVSAEDFAEAPEDCYWRCEDGELGLKEPEEVEETELVFNETGGAELVPTGRTRLEYDYPTIRGAYTLVLDENGNISEVTQNWFP</sequence>
<feature type="compositionally biased region" description="Basic and acidic residues" evidence="5">
    <location>
        <begin position="340"/>
        <end position="352"/>
    </location>
</feature>
<proteinExistence type="inferred from homology"/>
<name>A0A9D2PY63_9FIRM</name>
<feature type="domain" description="RNA polymerase sigma factor 70 region 4 type 2" evidence="7">
    <location>
        <begin position="128"/>
        <end position="179"/>
    </location>
</feature>
<evidence type="ECO:0000313" key="9">
    <source>
        <dbReference type="Proteomes" id="UP000823863"/>
    </source>
</evidence>
<dbReference type="InterPro" id="IPR036388">
    <property type="entry name" value="WH-like_DNA-bd_sf"/>
</dbReference>
<organism evidence="8 9">
    <name type="scientific">Candidatus Enterocloster excrementigallinarum</name>
    <dbReference type="NCBI Taxonomy" id="2838558"/>
    <lineage>
        <taxon>Bacteria</taxon>
        <taxon>Bacillati</taxon>
        <taxon>Bacillota</taxon>
        <taxon>Clostridia</taxon>
        <taxon>Lachnospirales</taxon>
        <taxon>Lachnospiraceae</taxon>
        <taxon>Enterocloster</taxon>
    </lineage>
</organism>
<dbReference type="Gene3D" id="1.10.10.10">
    <property type="entry name" value="Winged helix-like DNA-binding domain superfamily/Winged helix DNA-binding domain"/>
    <property type="match status" value="1"/>
</dbReference>
<comment type="caution">
    <text evidence="8">The sequence shown here is derived from an EMBL/GenBank/DDBJ whole genome shotgun (WGS) entry which is preliminary data.</text>
</comment>
<dbReference type="GO" id="GO:0006352">
    <property type="term" value="P:DNA-templated transcription initiation"/>
    <property type="evidence" value="ECO:0007669"/>
    <property type="project" value="InterPro"/>
</dbReference>
<dbReference type="Pfam" id="PF04542">
    <property type="entry name" value="Sigma70_r2"/>
    <property type="match status" value="1"/>
</dbReference>
<evidence type="ECO:0000256" key="4">
    <source>
        <dbReference type="ARBA" id="ARBA00023163"/>
    </source>
</evidence>
<dbReference type="SUPFAM" id="SSF88659">
    <property type="entry name" value="Sigma3 and sigma4 domains of RNA polymerase sigma factors"/>
    <property type="match status" value="1"/>
</dbReference>
<evidence type="ECO:0000256" key="2">
    <source>
        <dbReference type="ARBA" id="ARBA00023015"/>
    </source>
</evidence>
<feature type="domain" description="RNA polymerase sigma-70 region 2" evidence="6">
    <location>
        <begin position="23"/>
        <end position="89"/>
    </location>
</feature>
<evidence type="ECO:0000259" key="6">
    <source>
        <dbReference type="Pfam" id="PF04542"/>
    </source>
</evidence>
<keyword evidence="2" id="KW-0805">Transcription regulation</keyword>
<dbReference type="PANTHER" id="PTHR43133">
    <property type="entry name" value="RNA POLYMERASE ECF-TYPE SIGMA FACTO"/>
    <property type="match status" value="1"/>
</dbReference>
<evidence type="ECO:0000256" key="5">
    <source>
        <dbReference type="SAM" id="MobiDB-lite"/>
    </source>
</evidence>
<dbReference type="InterPro" id="IPR013249">
    <property type="entry name" value="RNA_pol_sigma70_r4_t2"/>
</dbReference>
<dbReference type="PANTHER" id="PTHR43133:SF51">
    <property type="entry name" value="RNA POLYMERASE SIGMA FACTOR"/>
    <property type="match status" value="1"/>
</dbReference>
<dbReference type="InterPro" id="IPR013325">
    <property type="entry name" value="RNA_pol_sigma_r2"/>
</dbReference>
<evidence type="ECO:0000256" key="1">
    <source>
        <dbReference type="ARBA" id="ARBA00010641"/>
    </source>
</evidence>
<dbReference type="GO" id="GO:0003677">
    <property type="term" value="F:DNA binding"/>
    <property type="evidence" value="ECO:0007669"/>
    <property type="project" value="InterPro"/>
</dbReference>
<gene>
    <name evidence="8" type="ORF">H9931_11915</name>
</gene>
<dbReference type="CDD" id="cd06171">
    <property type="entry name" value="Sigma70_r4"/>
    <property type="match status" value="1"/>
</dbReference>
<dbReference type="InterPro" id="IPR014284">
    <property type="entry name" value="RNA_pol_sigma-70_dom"/>
</dbReference>
<evidence type="ECO:0000313" key="8">
    <source>
        <dbReference type="EMBL" id="HJC67395.1"/>
    </source>
</evidence>
<dbReference type="GO" id="GO:0016987">
    <property type="term" value="F:sigma factor activity"/>
    <property type="evidence" value="ECO:0007669"/>
    <property type="project" value="UniProtKB-KW"/>
</dbReference>
<dbReference type="NCBIfam" id="TIGR02937">
    <property type="entry name" value="sigma70-ECF"/>
    <property type="match status" value="1"/>
</dbReference>
<reference evidence="8" key="2">
    <citation type="submission" date="2021-04" db="EMBL/GenBank/DDBJ databases">
        <authorList>
            <person name="Gilroy R."/>
        </authorList>
    </citation>
    <scope>NUCLEOTIDE SEQUENCE</scope>
    <source>
        <strain evidence="8">CHK198-12963</strain>
    </source>
</reference>
<keyword evidence="4" id="KW-0804">Transcription</keyword>
<dbReference type="InterPro" id="IPR039425">
    <property type="entry name" value="RNA_pol_sigma-70-like"/>
</dbReference>
<feature type="region of interest" description="Disordered" evidence="5">
    <location>
        <begin position="340"/>
        <end position="359"/>
    </location>
</feature>
<dbReference type="SUPFAM" id="SSF88946">
    <property type="entry name" value="Sigma2 domain of RNA polymerase sigma factors"/>
    <property type="match status" value="1"/>
</dbReference>
<reference evidence="8" key="1">
    <citation type="journal article" date="2021" name="PeerJ">
        <title>Extensive microbial diversity within the chicken gut microbiome revealed by metagenomics and culture.</title>
        <authorList>
            <person name="Gilroy R."/>
            <person name="Ravi A."/>
            <person name="Getino M."/>
            <person name="Pursley I."/>
            <person name="Horton D.L."/>
            <person name="Alikhan N.F."/>
            <person name="Baker D."/>
            <person name="Gharbi K."/>
            <person name="Hall N."/>
            <person name="Watson M."/>
            <person name="Adriaenssens E.M."/>
            <person name="Foster-Nyarko E."/>
            <person name="Jarju S."/>
            <person name="Secka A."/>
            <person name="Antonio M."/>
            <person name="Oren A."/>
            <person name="Chaudhuri R.R."/>
            <person name="La Ragione R."/>
            <person name="Hildebrand F."/>
            <person name="Pallen M.J."/>
        </authorList>
    </citation>
    <scope>NUCLEOTIDE SEQUENCE</scope>
    <source>
        <strain evidence="8">CHK198-12963</strain>
    </source>
</reference>
<dbReference type="EMBL" id="DWWB01000067">
    <property type="protein sequence ID" value="HJC67395.1"/>
    <property type="molecule type" value="Genomic_DNA"/>
</dbReference>
<dbReference type="InterPro" id="IPR013324">
    <property type="entry name" value="RNA_pol_sigma_r3/r4-like"/>
</dbReference>
<dbReference type="AlphaFoldDB" id="A0A9D2PY63"/>
<dbReference type="Proteomes" id="UP000823863">
    <property type="component" value="Unassembled WGS sequence"/>
</dbReference>
<dbReference type="Pfam" id="PF08281">
    <property type="entry name" value="Sigma70_r4_2"/>
    <property type="match status" value="1"/>
</dbReference>
<dbReference type="Gene3D" id="1.10.1740.10">
    <property type="match status" value="1"/>
</dbReference>
<keyword evidence="3" id="KW-0731">Sigma factor</keyword>
<comment type="similarity">
    <text evidence="1">Belongs to the sigma-70 factor family. ECF subfamily.</text>
</comment>
<protein>
    <submittedName>
        <fullName evidence="8">Sigma-70 family RNA polymerase sigma factor</fullName>
    </submittedName>
</protein>
<accession>A0A9D2PY63</accession>
<evidence type="ECO:0000259" key="7">
    <source>
        <dbReference type="Pfam" id="PF08281"/>
    </source>
</evidence>
<evidence type="ECO:0000256" key="3">
    <source>
        <dbReference type="ARBA" id="ARBA00023082"/>
    </source>
</evidence>
<dbReference type="InterPro" id="IPR007627">
    <property type="entry name" value="RNA_pol_sigma70_r2"/>
</dbReference>